<proteinExistence type="predicted"/>
<evidence type="ECO:0000313" key="4">
    <source>
        <dbReference type="Proteomes" id="UP001277761"/>
    </source>
</evidence>
<keyword evidence="2" id="KW-0732">Signal</keyword>
<evidence type="ECO:0000313" key="3">
    <source>
        <dbReference type="EMBL" id="MDX8152949.1"/>
    </source>
</evidence>
<protein>
    <submittedName>
        <fullName evidence="3">Uncharacterized protein</fullName>
    </submittedName>
</protein>
<organism evidence="3 4">
    <name type="scientific">Patulibacter brassicae</name>
    <dbReference type="NCBI Taxonomy" id="1705717"/>
    <lineage>
        <taxon>Bacteria</taxon>
        <taxon>Bacillati</taxon>
        <taxon>Actinomycetota</taxon>
        <taxon>Thermoleophilia</taxon>
        <taxon>Solirubrobacterales</taxon>
        <taxon>Patulibacteraceae</taxon>
        <taxon>Patulibacter</taxon>
    </lineage>
</organism>
<feature type="region of interest" description="Disordered" evidence="1">
    <location>
        <begin position="164"/>
        <end position="203"/>
    </location>
</feature>
<sequence>MLRRAAIVSVLLGLAVPVGASASTAGIDLLEPDRGNETPATAERLAVDRTVAGQIVLGPPAHRDVDVLVVRVRRGATVTVRLRHRGEVDHRALGLGVATAAGPAAPVRWRTVDDGREVGVRVRVPTGRLVIALRCAAGRACDGGGAIPYALRVDRPGRRTTLAAAAASTKPVADAPGGPAATSGGAAPGAVEAAPVSGGATPR</sequence>
<evidence type="ECO:0000256" key="1">
    <source>
        <dbReference type="SAM" id="MobiDB-lite"/>
    </source>
</evidence>
<accession>A0ABU4VM86</accession>
<evidence type="ECO:0000256" key="2">
    <source>
        <dbReference type="SAM" id="SignalP"/>
    </source>
</evidence>
<gene>
    <name evidence="3" type="ORF">SK069_15225</name>
</gene>
<comment type="caution">
    <text evidence="3">The sequence shown here is derived from an EMBL/GenBank/DDBJ whole genome shotgun (WGS) entry which is preliminary data.</text>
</comment>
<feature type="signal peptide" evidence="2">
    <location>
        <begin position="1"/>
        <end position="20"/>
    </location>
</feature>
<feature type="chain" id="PRO_5047140917" evidence="2">
    <location>
        <begin position="21"/>
        <end position="203"/>
    </location>
</feature>
<reference evidence="3 4" key="1">
    <citation type="submission" date="2023-11" db="EMBL/GenBank/DDBJ databases">
        <authorList>
            <person name="Xu M."/>
            <person name="Jiang T."/>
        </authorList>
    </citation>
    <scope>NUCLEOTIDE SEQUENCE [LARGE SCALE GENOMIC DNA]</scope>
    <source>
        <strain evidence="3 4">SD</strain>
    </source>
</reference>
<name>A0ABU4VM86_9ACTN</name>
<dbReference type="EMBL" id="JAXAVX010000009">
    <property type="protein sequence ID" value="MDX8152949.1"/>
    <property type="molecule type" value="Genomic_DNA"/>
</dbReference>
<dbReference type="RefSeq" id="WP_319955100.1">
    <property type="nucleotide sequence ID" value="NZ_JAXAVX010000009.1"/>
</dbReference>
<dbReference type="Proteomes" id="UP001277761">
    <property type="component" value="Unassembled WGS sequence"/>
</dbReference>
<keyword evidence="4" id="KW-1185">Reference proteome</keyword>